<evidence type="ECO:0000313" key="1">
    <source>
        <dbReference type="EMBL" id="JAH53158.1"/>
    </source>
</evidence>
<dbReference type="EMBL" id="GBXM01055419">
    <property type="protein sequence ID" value="JAH53158.1"/>
    <property type="molecule type" value="Transcribed_RNA"/>
</dbReference>
<protein>
    <submittedName>
        <fullName evidence="1">Uncharacterized protein</fullName>
    </submittedName>
</protein>
<organism evidence="1">
    <name type="scientific">Anguilla anguilla</name>
    <name type="common">European freshwater eel</name>
    <name type="synonym">Muraena anguilla</name>
    <dbReference type="NCBI Taxonomy" id="7936"/>
    <lineage>
        <taxon>Eukaryota</taxon>
        <taxon>Metazoa</taxon>
        <taxon>Chordata</taxon>
        <taxon>Craniata</taxon>
        <taxon>Vertebrata</taxon>
        <taxon>Euteleostomi</taxon>
        <taxon>Actinopterygii</taxon>
        <taxon>Neopterygii</taxon>
        <taxon>Teleostei</taxon>
        <taxon>Anguilliformes</taxon>
        <taxon>Anguillidae</taxon>
        <taxon>Anguilla</taxon>
    </lineage>
</organism>
<reference evidence="1" key="2">
    <citation type="journal article" date="2015" name="Fish Shellfish Immunol.">
        <title>Early steps in the European eel (Anguilla anguilla)-Vibrio vulnificus interaction in the gills: Role of the RtxA13 toxin.</title>
        <authorList>
            <person name="Callol A."/>
            <person name="Pajuelo D."/>
            <person name="Ebbesson L."/>
            <person name="Teles M."/>
            <person name="MacKenzie S."/>
            <person name="Amaro C."/>
        </authorList>
    </citation>
    <scope>NUCLEOTIDE SEQUENCE</scope>
</reference>
<dbReference type="AlphaFoldDB" id="A0A0E9TK80"/>
<accession>A0A0E9TK80</accession>
<sequence length="29" mass="3399">MHQIRLLLNDVCACKVLKYQKGSYVFNIT</sequence>
<reference evidence="1" key="1">
    <citation type="submission" date="2014-11" db="EMBL/GenBank/DDBJ databases">
        <authorList>
            <person name="Amaro Gonzalez C."/>
        </authorList>
    </citation>
    <scope>NUCLEOTIDE SEQUENCE</scope>
</reference>
<name>A0A0E9TK80_ANGAN</name>
<proteinExistence type="predicted"/>